<evidence type="ECO:0000259" key="1">
    <source>
        <dbReference type="Pfam" id="PF13452"/>
    </source>
</evidence>
<comment type="caution">
    <text evidence="2">The sequence shown here is derived from an EMBL/GenBank/DDBJ whole genome shotgun (WGS) entry which is preliminary data.</text>
</comment>
<protein>
    <submittedName>
        <fullName evidence="2">MaoC family dehydratase N-terminal domain-containing protein</fullName>
    </submittedName>
</protein>
<dbReference type="Gene3D" id="3.10.129.10">
    <property type="entry name" value="Hotdog Thioesterase"/>
    <property type="match status" value="2"/>
</dbReference>
<dbReference type="InterPro" id="IPR029069">
    <property type="entry name" value="HotDog_dom_sf"/>
</dbReference>
<dbReference type="PANTHER" id="PTHR28152">
    <property type="entry name" value="HYDROXYACYL-THIOESTER DEHYDRATASE TYPE 2, MITOCHONDRIAL"/>
    <property type="match status" value="1"/>
</dbReference>
<evidence type="ECO:0000313" key="2">
    <source>
        <dbReference type="EMBL" id="MFC4490336.1"/>
    </source>
</evidence>
<dbReference type="InterPro" id="IPR052741">
    <property type="entry name" value="Mitochondrial_HTD2"/>
</dbReference>
<dbReference type="PANTHER" id="PTHR28152:SF1">
    <property type="entry name" value="HYDROXYACYL-THIOESTER DEHYDRATASE TYPE 2, MITOCHONDRIAL"/>
    <property type="match status" value="1"/>
</dbReference>
<organism evidence="2 3">
    <name type="scientific">Chromobacterium aquaticum</name>
    <dbReference type="NCBI Taxonomy" id="467180"/>
    <lineage>
        <taxon>Bacteria</taxon>
        <taxon>Pseudomonadati</taxon>
        <taxon>Pseudomonadota</taxon>
        <taxon>Betaproteobacteria</taxon>
        <taxon>Neisseriales</taxon>
        <taxon>Chromobacteriaceae</taxon>
        <taxon>Chromobacterium</taxon>
    </lineage>
</organism>
<dbReference type="Pfam" id="PF13452">
    <property type="entry name" value="FAS1_DH_region"/>
    <property type="match status" value="1"/>
</dbReference>
<keyword evidence="3" id="KW-1185">Reference proteome</keyword>
<name>A0ABV8ZU97_9NEIS</name>
<dbReference type="InterPro" id="IPR039569">
    <property type="entry name" value="FAS1-like_DH_region"/>
</dbReference>
<dbReference type="RefSeq" id="WP_048410690.1">
    <property type="nucleotide sequence ID" value="NZ_JBHSEK010000006.1"/>
</dbReference>
<reference evidence="3" key="1">
    <citation type="journal article" date="2019" name="Int. J. Syst. Evol. Microbiol.">
        <title>The Global Catalogue of Microorganisms (GCM) 10K type strain sequencing project: providing services to taxonomists for standard genome sequencing and annotation.</title>
        <authorList>
            <consortium name="The Broad Institute Genomics Platform"/>
            <consortium name="The Broad Institute Genome Sequencing Center for Infectious Disease"/>
            <person name="Wu L."/>
            <person name="Ma J."/>
        </authorList>
    </citation>
    <scope>NUCLEOTIDE SEQUENCE [LARGE SCALE GENOMIC DNA]</scope>
    <source>
        <strain evidence="3">CGMCC 4.7608</strain>
    </source>
</reference>
<dbReference type="Proteomes" id="UP001595999">
    <property type="component" value="Unassembled WGS sequence"/>
</dbReference>
<proteinExistence type="predicted"/>
<dbReference type="EMBL" id="JBHSEK010000006">
    <property type="protein sequence ID" value="MFC4490336.1"/>
    <property type="molecule type" value="Genomic_DNA"/>
</dbReference>
<feature type="domain" description="FAS1-like dehydratase" evidence="1">
    <location>
        <begin position="78"/>
        <end position="140"/>
    </location>
</feature>
<sequence>MPDIKHVNQWLGKSERRHDTLAPAPAIALAALLGREGTPPAAGDALPPLWHWLYFQTPPRLEALGADGHARRGGFLPPSALPRRMWAGGRVEWLQPLRLGEAASRYSCIVAIQDKLGRSGPLQFLTLRHEISGENGLALVEEQDLVYCRAPEGAAPAVAEAMPAAPWRRALRADDVLLFCYSALTLNTHRIHYSRDYAVESEGYPGLVVQGPLLATLLLELCRRHAPAYRPRGFHFRALRPLFADSDISLGGRPETDGRVSLWAWNAAGQPAMEAGLSQAATRLSASDGVASGA</sequence>
<gene>
    <name evidence="2" type="ORF">ACFO0R_11945</name>
</gene>
<evidence type="ECO:0000313" key="3">
    <source>
        <dbReference type="Proteomes" id="UP001595999"/>
    </source>
</evidence>
<dbReference type="SUPFAM" id="SSF54637">
    <property type="entry name" value="Thioesterase/thiol ester dehydrase-isomerase"/>
    <property type="match status" value="1"/>
</dbReference>
<accession>A0ABV8ZU97</accession>